<protein>
    <submittedName>
        <fullName evidence="2">Uncharacterized protein</fullName>
    </submittedName>
</protein>
<reference evidence="2 3" key="1">
    <citation type="journal article" date="2018" name="PLoS Genet.">
        <title>Population sequencing reveals clonal diversity and ancestral inbreeding in the grapevine cultivar Chardonnay.</title>
        <authorList>
            <person name="Roach M.J."/>
            <person name="Johnson D.L."/>
            <person name="Bohlmann J."/>
            <person name="van Vuuren H.J."/>
            <person name="Jones S.J."/>
            <person name="Pretorius I.S."/>
            <person name="Schmidt S.A."/>
            <person name="Borneman A.R."/>
        </authorList>
    </citation>
    <scope>NUCLEOTIDE SEQUENCE [LARGE SCALE GENOMIC DNA]</scope>
    <source>
        <strain evidence="3">cv. Chardonnay</strain>
        <tissue evidence="2">Leaf</tissue>
    </source>
</reference>
<proteinExistence type="predicted"/>
<feature type="region of interest" description="Disordered" evidence="1">
    <location>
        <begin position="113"/>
        <end position="133"/>
    </location>
</feature>
<sequence>MTHHLLQKSSPPPCEAIPRHFTPCGHQEEEGTSASCPYQLWCSSEGAIQTRPHLARLVQVPLFLRIHLRPLRPRPFHLLRVGCPLALLNADTRHRDSQLLRPQSHQYTAFHQRQLGPQAPKRHLGMRSLIPRA</sequence>
<dbReference type="AlphaFoldDB" id="A0A438BNN2"/>
<name>A0A438BNN2_VITVI</name>
<accession>A0A438BNN2</accession>
<evidence type="ECO:0000256" key="1">
    <source>
        <dbReference type="SAM" id="MobiDB-lite"/>
    </source>
</evidence>
<dbReference type="EMBL" id="QGNW01002701">
    <property type="protein sequence ID" value="RVW12576.1"/>
    <property type="molecule type" value="Genomic_DNA"/>
</dbReference>
<evidence type="ECO:0000313" key="3">
    <source>
        <dbReference type="Proteomes" id="UP000288805"/>
    </source>
</evidence>
<comment type="caution">
    <text evidence="2">The sequence shown here is derived from an EMBL/GenBank/DDBJ whole genome shotgun (WGS) entry which is preliminary data.</text>
</comment>
<organism evidence="2 3">
    <name type="scientific">Vitis vinifera</name>
    <name type="common">Grape</name>
    <dbReference type="NCBI Taxonomy" id="29760"/>
    <lineage>
        <taxon>Eukaryota</taxon>
        <taxon>Viridiplantae</taxon>
        <taxon>Streptophyta</taxon>
        <taxon>Embryophyta</taxon>
        <taxon>Tracheophyta</taxon>
        <taxon>Spermatophyta</taxon>
        <taxon>Magnoliopsida</taxon>
        <taxon>eudicotyledons</taxon>
        <taxon>Gunneridae</taxon>
        <taxon>Pentapetalae</taxon>
        <taxon>rosids</taxon>
        <taxon>Vitales</taxon>
        <taxon>Vitaceae</taxon>
        <taxon>Viteae</taxon>
        <taxon>Vitis</taxon>
    </lineage>
</organism>
<dbReference type="Proteomes" id="UP000288805">
    <property type="component" value="Unassembled WGS sequence"/>
</dbReference>
<evidence type="ECO:0000313" key="2">
    <source>
        <dbReference type="EMBL" id="RVW12576.1"/>
    </source>
</evidence>
<gene>
    <name evidence="2" type="ORF">CK203_106348</name>
</gene>